<dbReference type="EMBL" id="LXQA010101196">
    <property type="protein sequence ID" value="MCI16508.1"/>
    <property type="molecule type" value="Genomic_DNA"/>
</dbReference>
<evidence type="ECO:0000256" key="1">
    <source>
        <dbReference type="SAM" id="MobiDB-lite"/>
    </source>
</evidence>
<organism evidence="2 3">
    <name type="scientific">Trifolium medium</name>
    <dbReference type="NCBI Taxonomy" id="97028"/>
    <lineage>
        <taxon>Eukaryota</taxon>
        <taxon>Viridiplantae</taxon>
        <taxon>Streptophyta</taxon>
        <taxon>Embryophyta</taxon>
        <taxon>Tracheophyta</taxon>
        <taxon>Spermatophyta</taxon>
        <taxon>Magnoliopsida</taxon>
        <taxon>eudicotyledons</taxon>
        <taxon>Gunneridae</taxon>
        <taxon>Pentapetalae</taxon>
        <taxon>rosids</taxon>
        <taxon>fabids</taxon>
        <taxon>Fabales</taxon>
        <taxon>Fabaceae</taxon>
        <taxon>Papilionoideae</taxon>
        <taxon>50 kb inversion clade</taxon>
        <taxon>NPAAA clade</taxon>
        <taxon>Hologalegina</taxon>
        <taxon>IRL clade</taxon>
        <taxon>Trifolieae</taxon>
        <taxon>Trifolium</taxon>
    </lineage>
</organism>
<dbReference type="Proteomes" id="UP000265520">
    <property type="component" value="Unassembled WGS sequence"/>
</dbReference>
<keyword evidence="3" id="KW-1185">Reference proteome</keyword>
<sequence length="75" mass="8133">MEMEGGDMDSLFEGMVLFNPTQIEAAVENNQQDNNRVDDSQSDAAAAAASCSQPLDENIFSDLTLIVDPLQNLQV</sequence>
<dbReference type="PANTHER" id="PTHR38394">
    <property type="entry name" value="NEUROFILAMENT LIGHT PROTEIN"/>
    <property type="match status" value="1"/>
</dbReference>
<feature type="non-terminal residue" evidence="2">
    <location>
        <position position="75"/>
    </location>
</feature>
<dbReference type="PANTHER" id="PTHR38394:SF1">
    <property type="entry name" value="NEUROFILAMENT LIGHT PROTEIN"/>
    <property type="match status" value="1"/>
</dbReference>
<reference evidence="2 3" key="1">
    <citation type="journal article" date="2018" name="Front. Plant Sci.">
        <title>Red Clover (Trifolium pratense) and Zigzag Clover (T. medium) - A Picture of Genomic Similarities and Differences.</title>
        <authorList>
            <person name="Dluhosova J."/>
            <person name="Istvanek J."/>
            <person name="Nedelnik J."/>
            <person name="Repkova J."/>
        </authorList>
    </citation>
    <scope>NUCLEOTIDE SEQUENCE [LARGE SCALE GENOMIC DNA]</scope>
    <source>
        <strain evidence="3">cv. 10/8</strain>
        <tissue evidence="2">Leaf</tissue>
    </source>
</reference>
<name>A0A392PWN9_9FABA</name>
<feature type="region of interest" description="Disordered" evidence="1">
    <location>
        <begin position="26"/>
        <end position="51"/>
    </location>
</feature>
<comment type="caution">
    <text evidence="2">The sequence shown here is derived from an EMBL/GenBank/DDBJ whole genome shotgun (WGS) entry which is preliminary data.</text>
</comment>
<protein>
    <submittedName>
        <fullName evidence="2">Myosin-2 heavy chain-like</fullName>
    </submittedName>
</protein>
<evidence type="ECO:0000313" key="2">
    <source>
        <dbReference type="EMBL" id="MCI16508.1"/>
    </source>
</evidence>
<accession>A0A392PWN9</accession>
<dbReference type="AlphaFoldDB" id="A0A392PWN9"/>
<evidence type="ECO:0000313" key="3">
    <source>
        <dbReference type="Proteomes" id="UP000265520"/>
    </source>
</evidence>
<proteinExistence type="predicted"/>